<feature type="domain" description="FAD-binding" evidence="7">
    <location>
        <begin position="9"/>
        <end position="352"/>
    </location>
</feature>
<evidence type="ECO:0000256" key="2">
    <source>
        <dbReference type="ARBA" id="ARBA00022630"/>
    </source>
</evidence>
<dbReference type="GO" id="GO:0071949">
    <property type="term" value="F:FAD binding"/>
    <property type="evidence" value="ECO:0007669"/>
    <property type="project" value="InterPro"/>
</dbReference>
<comment type="cofactor">
    <cofactor evidence="1">
        <name>FAD</name>
        <dbReference type="ChEBI" id="CHEBI:57692"/>
    </cofactor>
</comment>
<keyword evidence="2" id="KW-0285">Flavoprotein</keyword>
<keyword evidence="9" id="KW-1185">Reference proteome</keyword>
<gene>
    <name evidence="8" type="ORF">E0L32_007966</name>
</gene>
<comment type="caution">
    <text evidence="8">The sequence shown here is derived from an EMBL/GenBank/DDBJ whole genome shotgun (WGS) entry which is preliminary data.</text>
</comment>
<evidence type="ECO:0000256" key="3">
    <source>
        <dbReference type="ARBA" id="ARBA00022827"/>
    </source>
</evidence>
<keyword evidence="5" id="KW-0503">Monooxygenase</keyword>
<sequence>MNRASSPRVLIIGAGAAGLALAQGLKQARIPFTIFEKNASQKEKRNWSMNLHWSFDSLEPLVPKEILSKLESTQCDPHIIANDPNQLSFLNGQTGDVLKQVESSRLYRVRRDRFRAMLLTGIDVKWGKSLSDISYAEDGATVTARFADGTQETGSILIATDGPHSAVRTLLLGKEKAKTKPIGYAATMCFTKVSREQALFLRSPPHNPLYQVGVHPNGYCAWLAVQDAEDAEHPEDWTFMHYISYPESGGDTIGRTTREHVAYQKQLAKQFADPWKSIFKWMPDDSETAWNIRLRNWDPSLPDHRWDNALGRVTLAGDAAHPMTFQRGQGLNHAIEDAHQIYKTIRSFWNGGGFTNGDRAKAIEDYETEMIERTGKEVRMSEANTVAAHNWDQINSSHSLKKGLMKD</sequence>
<dbReference type="PRINTS" id="PR00420">
    <property type="entry name" value="RNGMNOXGNASE"/>
</dbReference>
<dbReference type="InterPro" id="IPR036188">
    <property type="entry name" value="FAD/NAD-bd_sf"/>
</dbReference>
<dbReference type="EMBL" id="SKBQ01000050">
    <property type="protein sequence ID" value="TPX11105.1"/>
    <property type="molecule type" value="Genomic_DNA"/>
</dbReference>
<dbReference type="GeneID" id="41975413"/>
<proteinExistence type="predicted"/>
<dbReference type="AlphaFoldDB" id="A0A507AKQ2"/>
<dbReference type="GO" id="GO:0004497">
    <property type="term" value="F:monooxygenase activity"/>
    <property type="evidence" value="ECO:0007669"/>
    <property type="project" value="UniProtKB-KW"/>
</dbReference>
<organism evidence="8 9">
    <name type="scientific">Thyridium curvatum</name>
    <dbReference type="NCBI Taxonomy" id="1093900"/>
    <lineage>
        <taxon>Eukaryota</taxon>
        <taxon>Fungi</taxon>
        <taxon>Dikarya</taxon>
        <taxon>Ascomycota</taxon>
        <taxon>Pezizomycotina</taxon>
        <taxon>Sordariomycetes</taxon>
        <taxon>Sordariomycetidae</taxon>
        <taxon>Thyridiales</taxon>
        <taxon>Thyridiaceae</taxon>
        <taxon>Thyridium</taxon>
    </lineage>
</organism>
<name>A0A507AKQ2_9PEZI</name>
<evidence type="ECO:0000256" key="5">
    <source>
        <dbReference type="ARBA" id="ARBA00023033"/>
    </source>
</evidence>
<dbReference type="Proteomes" id="UP000319257">
    <property type="component" value="Unassembled WGS sequence"/>
</dbReference>
<evidence type="ECO:0000313" key="9">
    <source>
        <dbReference type="Proteomes" id="UP000319257"/>
    </source>
</evidence>
<feature type="chain" id="PRO_5021475335" description="FAD-binding domain-containing protein" evidence="6">
    <location>
        <begin position="23"/>
        <end position="407"/>
    </location>
</feature>
<dbReference type="Pfam" id="PF01494">
    <property type="entry name" value="FAD_binding_3"/>
    <property type="match status" value="1"/>
</dbReference>
<keyword evidence="4" id="KW-0560">Oxidoreductase</keyword>
<protein>
    <recommendedName>
        <fullName evidence="7">FAD-binding domain-containing protein</fullName>
    </recommendedName>
</protein>
<dbReference type="RefSeq" id="XP_030992816.1">
    <property type="nucleotide sequence ID" value="XM_031142767.1"/>
</dbReference>
<dbReference type="PANTHER" id="PTHR47178:SF3">
    <property type="entry name" value="FAD-BINDING DOMAIN-CONTAINING PROTEIN"/>
    <property type="match status" value="1"/>
</dbReference>
<dbReference type="Gene3D" id="3.50.50.60">
    <property type="entry name" value="FAD/NAD(P)-binding domain"/>
    <property type="match status" value="1"/>
</dbReference>
<evidence type="ECO:0000256" key="1">
    <source>
        <dbReference type="ARBA" id="ARBA00001974"/>
    </source>
</evidence>
<dbReference type="InParanoid" id="A0A507AKQ2"/>
<evidence type="ECO:0000259" key="7">
    <source>
        <dbReference type="Pfam" id="PF01494"/>
    </source>
</evidence>
<dbReference type="PANTHER" id="PTHR47178">
    <property type="entry name" value="MONOOXYGENASE, FAD-BINDING"/>
    <property type="match status" value="1"/>
</dbReference>
<evidence type="ECO:0000313" key="8">
    <source>
        <dbReference type="EMBL" id="TPX11105.1"/>
    </source>
</evidence>
<accession>A0A507AKQ2</accession>
<dbReference type="STRING" id="1093900.A0A507AKQ2"/>
<evidence type="ECO:0000256" key="6">
    <source>
        <dbReference type="SAM" id="SignalP"/>
    </source>
</evidence>
<dbReference type="InterPro" id="IPR002938">
    <property type="entry name" value="FAD-bd"/>
</dbReference>
<feature type="signal peptide" evidence="6">
    <location>
        <begin position="1"/>
        <end position="22"/>
    </location>
</feature>
<dbReference type="OrthoDB" id="47494at2759"/>
<keyword evidence="3" id="KW-0274">FAD</keyword>
<evidence type="ECO:0000256" key="4">
    <source>
        <dbReference type="ARBA" id="ARBA00023002"/>
    </source>
</evidence>
<keyword evidence="6" id="KW-0732">Signal</keyword>
<reference evidence="8 9" key="1">
    <citation type="submission" date="2019-06" db="EMBL/GenBank/DDBJ databases">
        <title>Draft genome sequence of the filamentous fungus Phialemoniopsis curvata isolated from diesel fuel.</title>
        <authorList>
            <person name="Varaljay V.A."/>
            <person name="Lyon W.J."/>
            <person name="Crouch A.L."/>
            <person name="Drake C.E."/>
            <person name="Hollomon J.M."/>
            <person name="Nadeau L.J."/>
            <person name="Nunn H.S."/>
            <person name="Stevenson B.S."/>
            <person name="Bojanowski C.L."/>
            <person name="Crookes-Goodson W.J."/>
        </authorList>
    </citation>
    <scope>NUCLEOTIDE SEQUENCE [LARGE SCALE GENOMIC DNA]</scope>
    <source>
        <strain evidence="8 9">D216</strain>
    </source>
</reference>
<dbReference type="SUPFAM" id="SSF51905">
    <property type="entry name" value="FAD/NAD(P)-binding domain"/>
    <property type="match status" value="1"/>
</dbReference>